<sequence length="265" mass="30056">MYPSCSLIVSTYNWPEALDLCLTSLLALRPMPNEIIIADDGSKEETRLLINRYQAISPIPIKHIWHPDDGFRKTIILNAAIQEAQGEYIIQIDGDIIVHNAFVKDHLAAAKRGQFIRGSRAMIDKSTSSLIQQNKRITFNFLSKGILHRFNAVRMPFLSGLIKTNPLSPADVKGCNMAFWKSDFILVNGYNNDLTGWGHEDIELAARFVNNGIKKRHLKLAAICYHIHHELNARTWEKQNKNVYEEVLALGIKRCINGYSTQTTV</sequence>
<evidence type="ECO:0000256" key="1">
    <source>
        <dbReference type="ARBA" id="ARBA00022679"/>
    </source>
</evidence>
<dbReference type="InterPro" id="IPR029044">
    <property type="entry name" value="Nucleotide-diphossugar_trans"/>
</dbReference>
<dbReference type="Proteomes" id="UP000198916">
    <property type="component" value="Unassembled WGS sequence"/>
</dbReference>
<dbReference type="RefSeq" id="WP_090602674.1">
    <property type="nucleotide sequence ID" value="NZ_FNZR01000001.1"/>
</dbReference>
<dbReference type="GO" id="GO:0016757">
    <property type="term" value="F:glycosyltransferase activity"/>
    <property type="evidence" value="ECO:0007669"/>
    <property type="project" value="UniProtKB-KW"/>
</dbReference>
<dbReference type="STRING" id="332977.SAMN05421740_101643"/>
<dbReference type="InterPro" id="IPR001173">
    <property type="entry name" value="Glyco_trans_2-like"/>
</dbReference>
<keyword evidence="4" id="KW-0328">Glycosyltransferase</keyword>
<dbReference type="Pfam" id="PF02709">
    <property type="entry name" value="Glyco_transf_7C"/>
    <property type="match status" value="1"/>
</dbReference>
<gene>
    <name evidence="4" type="ORF">SAMN05421740_101643</name>
</gene>
<dbReference type="SUPFAM" id="SSF53448">
    <property type="entry name" value="Nucleotide-diphospho-sugar transferases"/>
    <property type="match status" value="1"/>
</dbReference>
<keyword evidence="5" id="KW-1185">Reference proteome</keyword>
<protein>
    <submittedName>
        <fullName evidence="4">N-terminal domain of galactosyltransferase</fullName>
    </submittedName>
</protein>
<reference evidence="5" key="1">
    <citation type="submission" date="2016-10" db="EMBL/GenBank/DDBJ databases">
        <authorList>
            <person name="Varghese N."/>
            <person name="Submissions S."/>
        </authorList>
    </citation>
    <scope>NUCLEOTIDE SEQUENCE [LARGE SCALE GENOMIC DNA]</scope>
    <source>
        <strain evidence="5">Jip14</strain>
    </source>
</reference>
<dbReference type="EMBL" id="FNZR01000001">
    <property type="protein sequence ID" value="SEK35734.1"/>
    <property type="molecule type" value="Genomic_DNA"/>
</dbReference>
<dbReference type="PANTHER" id="PTHR43685:SF3">
    <property type="entry name" value="SLR2126 PROTEIN"/>
    <property type="match status" value="1"/>
</dbReference>
<keyword evidence="1 4" id="KW-0808">Transferase</keyword>
<feature type="domain" description="Galactosyltransferase C-terminal" evidence="3">
    <location>
        <begin position="172"/>
        <end position="230"/>
    </location>
</feature>
<dbReference type="CDD" id="cd06420">
    <property type="entry name" value="GT2_Chondriotin_Pol_N"/>
    <property type="match status" value="1"/>
</dbReference>
<dbReference type="Gene3D" id="3.90.550.10">
    <property type="entry name" value="Spore Coat Polysaccharide Biosynthesis Protein SpsA, Chain A"/>
    <property type="match status" value="1"/>
</dbReference>
<dbReference type="InterPro" id="IPR050834">
    <property type="entry name" value="Glycosyltransf_2"/>
</dbReference>
<dbReference type="Pfam" id="PF00535">
    <property type="entry name" value="Glycos_transf_2"/>
    <property type="match status" value="1"/>
</dbReference>
<accession>A0A1H7GCE4</accession>
<feature type="domain" description="Glycosyltransferase 2-like" evidence="2">
    <location>
        <begin position="6"/>
        <end position="135"/>
    </location>
</feature>
<evidence type="ECO:0000259" key="3">
    <source>
        <dbReference type="Pfam" id="PF02709"/>
    </source>
</evidence>
<proteinExistence type="predicted"/>
<evidence type="ECO:0000313" key="4">
    <source>
        <dbReference type="EMBL" id="SEK35734.1"/>
    </source>
</evidence>
<dbReference type="InterPro" id="IPR027791">
    <property type="entry name" value="Galactosyl_T_C"/>
</dbReference>
<dbReference type="PANTHER" id="PTHR43685">
    <property type="entry name" value="GLYCOSYLTRANSFERASE"/>
    <property type="match status" value="1"/>
</dbReference>
<evidence type="ECO:0000259" key="2">
    <source>
        <dbReference type="Pfam" id="PF00535"/>
    </source>
</evidence>
<evidence type="ECO:0000313" key="5">
    <source>
        <dbReference type="Proteomes" id="UP000198916"/>
    </source>
</evidence>
<organism evidence="4 5">
    <name type="scientific">Parapedobacter koreensis</name>
    <dbReference type="NCBI Taxonomy" id="332977"/>
    <lineage>
        <taxon>Bacteria</taxon>
        <taxon>Pseudomonadati</taxon>
        <taxon>Bacteroidota</taxon>
        <taxon>Sphingobacteriia</taxon>
        <taxon>Sphingobacteriales</taxon>
        <taxon>Sphingobacteriaceae</taxon>
        <taxon>Parapedobacter</taxon>
    </lineage>
</organism>
<dbReference type="AlphaFoldDB" id="A0A1H7GCE4"/>
<dbReference type="OrthoDB" id="9801954at2"/>
<name>A0A1H7GCE4_9SPHI</name>